<evidence type="ECO:0000313" key="15">
    <source>
        <dbReference type="EMBL" id="ODQ62601.1"/>
    </source>
</evidence>
<evidence type="ECO:0000256" key="7">
    <source>
        <dbReference type="ARBA" id="ARBA00022723"/>
    </source>
</evidence>
<dbReference type="GO" id="GO:0005634">
    <property type="term" value="C:nucleus"/>
    <property type="evidence" value="ECO:0007669"/>
    <property type="project" value="TreeGrafter"/>
</dbReference>
<dbReference type="Pfam" id="PF02879">
    <property type="entry name" value="PGM_PMM_II"/>
    <property type="match status" value="1"/>
</dbReference>
<organism evidence="15 16">
    <name type="scientific">Wickerhamomyces anomalus (strain ATCC 58044 / CBS 1984 / NCYC 433 / NRRL Y-366-8)</name>
    <name type="common">Yeast</name>
    <name type="synonym">Hansenula anomala</name>
    <dbReference type="NCBI Taxonomy" id="683960"/>
    <lineage>
        <taxon>Eukaryota</taxon>
        <taxon>Fungi</taxon>
        <taxon>Dikarya</taxon>
        <taxon>Ascomycota</taxon>
        <taxon>Saccharomycotina</taxon>
        <taxon>Saccharomycetes</taxon>
        <taxon>Phaffomycetales</taxon>
        <taxon>Wickerhamomycetaceae</taxon>
        <taxon>Wickerhamomyces</taxon>
    </lineage>
</organism>
<comment type="similarity">
    <text evidence="3 11">Belongs to the phosphohexose mutase family.</text>
</comment>
<dbReference type="PANTHER" id="PTHR45745:SF1">
    <property type="entry name" value="PHOSPHOGLUCOMUTASE 2B-RELATED"/>
    <property type="match status" value="1"/>
</dbReference>
<dbReference type="STRING" id="683960.A0A1E3PB36"/>
<feature type="domain" description="Alpha-D-phosphohexomutase alpha/beta/alpha" evidence="14">
    <location>
        <begin position="331"/>
        <end position="446"/>
    </location>
</feature>
<dbReference type="PANTHER" id="PTHR45745">
    <property type="entry name" value="PHOSPHOMANNOMUTASE 45A"/>
    <property type="match status" value="1"/>
</dbReference>
<dbReference type="SUPFAM" id="SSF55957">
    <property type="entry name" value="Phosphoglucomutase, C-terminal domain"/>
    <property type="match status" value="1"/>
</dbReference>
<evidence type="ECO:0000259" key="12">
    <source>
        <dbReference type="Pfam" id="PF02878"/>
    </source>
</evidence>
<dbReference type="GO" id="GO:0008973">
    <property type="term" value="F:phosphopentomutase activity"/>
    <property type="evidence" value="ECO:0007669"/>
    <property type="project" value="TreeGrafter"/>
</dbReference>
<dbReference type="GO" id="GO:0000287">
    <property type="term" value="F:magnesium ion binding"/>
    <property type="evidence" value="ECO:0007669"/>
    <property type="project" value="InterPro"/>
</dbReference>
<dbReference type="GO" id="GO:0006166">
    <property type="term" value="P:purine ribonucleoside salvage"/>
    <property type="evidence" value="ECO:0007669"/>
    <property type="project" value="TreeGrafter"/>
</dbReference>
<dbReference type="InterPro" id="IPR016066">
    <property type="entry name" value="A-D-PHexomutase_CS"/>
</dbReference>
<evidence type="ECO:0000256" key="6">
    <source>
        <dbReference type="ARBA" id="ARBA00022553"/>
    </source>
</evidence>
<dbReference type="PROSITE" id="PS00710">
    <property type="entry name" value="PGM_PMM"/>
    <property type="match status" value="1"/>
</dbReference>
<proteinExistence type="inferred from homology"/>
<keyword evidence="6" id="KW-0597">Phosphoprotein</keyword>
<evidence type="ECO:0000256" key="1">
    <source>
        <dbReference type="ARBA" id="ARBA00001946"/>
    </source>
</evidence>
<dbReference type="InterPro" id="IPR016055">
    <property type="entry name" value="A-D-PHexomutase_a/b/a-I/II/III"/>
</dbReference>
<keyword evidence="10" id="KW-0119">Carbohydrate metabolism</keyword>
<evidence type="ECO:0000256" key="11">
    <source>
        <dbReference type="RuleBase" id="RU004326"/>
    </source>
</evidence>
<keyword evidence="4" id="KW-0963">Cytoplasm</keyword>
<evidence type="ECO:0000256" key="8">
    <source>
        <dbReference type="ARBA" id="ARBA00022842"/>
    </source>
</evidence>
<dbReference type="RefSeq" id="XP_019041808.1">
    <property type="nucleotide sequence ID" value="XM_019182542.1"/>
</dbReference>
<dbReference type="SUPFAM" id="SSF53738">
    <property type="entry name" value="Phosphoglucomutase, first 3 domains"/>
    <property type="match status" value="3"/>
</dbReference>
<dbReference type="Pfam" id="PF02880">
    <property type="entry name" value="PGM_PMM_III"/>
    <property type="match status" value="1"/>
</dbReference>
<feature type="domain" description="Alpha-D-phosphohexomutase alpha/beta/alpha" evidence="13">
    <location>
        <begin position="221"/>
        <end position="319"/>
    </location>
</feature>
<evidence type="ECO:0000259" key="14">
    <source>
        <dbReference type="Pfam" id="PF02880"/>
    </source>
</evidence>
<dbReference type="InterPro" id="IPR005844">
    <property type="entry name" value="A-D-PHexomutase_a/b/a-I"/>
</dbReference>
<dbReference type="GO" id="GO:0005737">
    <property type="term" value="C:cytoplasm"/>
    <property type="evidence" value="ECO:0007669"/>
    <property type="project" value="UniProtKB-SubCell"/>
</dbReference>
<dbReference type="Proteomes" id="UP000094112">
    <property type="component" value="Unassembled WGS sequence"/>
</dbReference>
<comment type="cofactor">
    <cofactor evidence="1">
        <name>Mg(2+)</name>
        <dbReference type="ChEBI" id="CHEBI:18420"/>
    </cofactor>
</comment>
<sequence>MPKPTINELVTQWLEVDVNPETRQEILDLQQAGNNEELERRLRTRIAFGTAGLRSKMEAGFSRLNDVTILQASQGLADYVSKSSKLYNVVIGHDHRLHSKRFAEITTTAFLLRGFQVFYLSSSMNGGDLVPTPLVPFAVDYFKADCGVMITASHNPAQDNGYKVYWGNGCQIIPPHDHGIAECILQNLEPREHAYNVEQIMRIGLNNGSLVYAKEEILTAYLLHINATLLKTKVSNLKFIYTPMHGVGLEVLSKAVQLLGVRDLQTVKEQMEPDPYFPTVKFPNPEEKGALDLAMAKADAQGIDLVIANDPDADRFSAAVKVDGSWRQLTGNEIGYLFADYIYKTYEGELSKVYFVNSTVSSQMIRSMADKLGLNYVDTLTGFKWIGNKAIDLEKEGYSVPFGFEEAIGFMFSGIHDKDGIAAAIVFLQMAQSWADEGTNAIEVLEKGFENFGYYKEYNSYYIVPDLSLTKTIFDRIRYDFKDEKDHYPKQVGDYSISYWRDLTQGYESDTVNNIPNLPVDESSQMITVQLTTESNVEHIRFTMRGSGTEPKLKVYIEARAESEDRSAFLAKDVWDTLRNEWFKPEETGLLEN</sequence>
<dbReference type="GO" id="GO:0006006">
    <property type="term" value="P:glucose metabolic process"/>
    <property type="evidence" value="ECO:0007669"/>
    <property type="project" value="UniProtKB-KW"/>
</dbReference>
<keyword evidence="8 11" id="KW-0460">Magnesium</keyword>
<reference evidence="15 16" key="1">
    <citation type="journal article" date="2016" name="Proc. Natl. Acad. Sci. U.S.A.">
        <title>Comparative genomics of biotechnologically important yeasts.</title>
        <authorList>
            <person name="Riley R."/>
            <person name="Haridas S."/>
            <person name="Wolfe K.H."/>
            <person name="Lopes M.R."/>
            <person name="Hittinger C.T."/>
            <person name="Goeker M."/>
            <person name="Salamov A.A."/>
            <person name="Wisecaver J.H."/>
            <person name="Long T.M."/>
            <person name="Calvey C.H."/>
            <person name="Aerts A.L."/>
            <person name="Barry K.W."/>
            <person name="Choi C."/>
            <person name="Clum A."/>
            <person name="Coughlan A.Y."/>
            <person name="Deshpande S."/>
            <person name="Douglass A.P."/>
            <person name="Hanson S.J."/>
            <person name="Klenk H.-P."/>
            <person name="LaButti K.M."/>
            <person name="Lapidus A."/>
            <person name="Lindquist E.A."/>
            <person name="Lipzen A.M."/>
            <person name="Meier-Kolthoff J.P."/>
            <person name="Ohm R.A."/>
            <person name="Otillar R.P."/>
            <person name="Pangilinan J.L."/>
            <person name="Peng Y."/>
            <person name="Rokas A."/>
            <person name="Rosa C.A."/>
            <person name="Scheuner C."/>
            <person name="Sibirny A.A."/>
            <person name="Slot J.C."/>
            <person name="Stielow J.B."/>
            <person name="Sun H."/>
            <person name="Kurtzman C.P."/>
            <person name="Blackwell M."/>
            <person name="Grigoriev I.V."/>
            <person name="Jeffries T.W."/>
        </authorList>
    </citation>
    <scope>NUCLEOTIDE SEQUENCE [LARGE SCALE GENOMIC DNA]</scope>
    <source>
        <strain evidence="16">ATCC 58044 / CBS 1984 / NCYC 433 / NRRL Y-366-8</strain>
    </source>
</reference>
<dbReference type="Gene3D" id="3.30.310.50">
    <property type="entry name" value="Alpha-D-phosphohexomutase, C-terminal domain"/>
    <property type="match status" value="1"/>
</dbReference>
<gene>
    <name evidence="15" type="ORF">WICANDRAFT_39024</name>
</gene>
<dbReference type="AlphaFoldDB" id="A0A1E3PB36"/>
<protein>
    <recommendedName>
        <fullName evidence="17">Phosphoglucomutase</fullName>
    </recommendedName>
</protein>
<evidence type="ECO:0000256" key="10">
    <source>
        <dbReference type="ARBA" id="ARBA00023277"/>
    </source>
</evidence>
<dbReference type="InterPro" id="IPR005846">
    <property type="entry name" value="A-D-PHexomutase_a/b/a-III"/>
</dbReference>
<evidence type="ECO:0000256" key="9">
    <source>
        <dbReference type="ARBA" id="ARBA00023235"/>
    </source>
</evidence>
<evidence type="ECO:0000256" key="2">
    <source>
        <dbReference type="ARBA" id="ARBA00004496"/>
    </source>
</evidence>
<dbReference type="InterPro" id="IPR005845">
    <property type="entry name" value="A-D-PHexomutase_a/b/a-II"/>
</dbReference>
<evidence type="ECO:0008006" key="17">
    <source>
        <dbReference type="Google" id="ProtNLM"/>
    </source>
</evidence>
<evidence type="ECO:0000256" key="4">
    <source>
        <dbReference type="ARBA" id="ARBA00022490"/>
    </source>
</evidence>
<comment type="subcellular location">
    <subcellularLocation>
        <location evidence="2">Cytoplasm</location>
    </subcellularLocation>
</comment>
<evidence type="ECO:0000256" key="5">
    <source>
        <dbReference type="ARBA" id="ARBA00022526"/>
    </source>
</evidence>
<dbReference type="FunFam" id="3.40.120.10:FF:000035">
    <property type="entry name" value="Pgm3p"/>
    <property type="match status" value="1"/>
</dbReference>
<evidence type="ECO:0000256" key="3">
    <source>
        <dbReference type="ARBA" id="ARBA00010231"/>
    </source>
</evidence>
<dbReference type="Pfam" id="PF02878">
    <property type="entry name" value="PGM_PMM_I"/>
    <property type="match status" value="1"/>
</dbReference>
<accession>A0A1E3PB36</accession>
<keyword evidence="16" id="KW-1185">Reference proteome</keyword>
<evidence type="ECO:0000259" key="13">
    <source>
        <dbReference type="Pfam" id="PF02879"/>
    </source>
</evidence>
<dbReference type="EMBL" id="KV454208">
    <property type="protein sequence ID" value="ODQ62601.1"/>
    <property type="molecule type" value="Genomic_DNA"/>
</dbReference>
<dbReference type="OrthoDB" id="8300170at2759"/>
<keyword evidence="5" id="KW-0313">Glucose metabolism</keyword>
<dbReference type="InterPro" id="IPR036900">
    <property type="entry name" value="A-D-PHexomutase_C_sf"/>
</dbReference>
<name>A0A1E3PB36_WICAA</name>
<evidence type="ECO:0000313" key="16">
    <source>
        <dbReference type="Proteomes" id="UP000094112"/>
    </source>
</evidence>
<keyword evidence="7 11" id="KW-0479">Metal-binding</keyword>
<feature type="domain" description="Alpha-D-phosphohexomutase alpha/beta/alpha" evidence="12">
    <location>
        <begin position="46"/>
        <end position="187"/>
    </location>
</feature>
<dbReference type="CDD" id="cd05799">
    <property type="entry name" value="PGM2"/>
    <property type="match status" value="1"/>
</dbReference>
<dbReference type="GeneID" id="30199788"/>
<keyword evidence="9" id="KW-0413">Isomerase</keyword>
<dbReference type="Gene3D" id="3.40.120.10">
    <property type="entry name" value="Alpha-D-Glucose-1,6-Bisphosphate, subunit A, domain 3"/>
    <property type="match status" value="3"/>
</dbReference>